<dbReference type="Pfam" id="PF10270">
    <property type="entry name" value="MMgT"/>
    <property type="match status" value="1"/>
</dbReference>
<keyword evidence="4 8" id="KW-0812">Transmembrane</keyword>
<feature type="signal peptide" evidence="10">
    <location>
        <begin position="1"/>
        <end position="23"/>
    </location>
</feature>
<keyword evidence="10" id="KW-0732">Signal</keyword>
<keyword evidence="5 8" id="KW-0256">Endoplasmic reticulum</keyword>
<evidence type="ECO:0000313" key="11">
    <source>
        <dbReference type="EnsemblMetazoa" id="CJA10002.1"/>
    </source>
</evidence>
<keyword evidence="8" id="KW-0967">Endosome</keyword>
<protein>
    <recommendedName>
        <fullName evidence="8">Membrane magnesium transporter</fullName>
    </recommendedName>
</protein>
<feature type="chain" id="PRO_5035937946" description="Membrane magnesium transporter" evidence="10">
    <location>
        <begin position="24"/>
        <end position="142"/>
    </location>
</feature>
<evidence type="ECO:0000313" key="12">
    <source>
        <dbReference type="Proteomes" id="UP000005237"/>
    </source>
</evidence>
<feature type="compositionally biased region" description="Polar residues" evidence="9">
    <location>
        <begin position="111"/>
        <end position="123"/>
    </location>
</feature>
<dbReference type="GO" id="GO:0022890">
    <property type="term" value="F:inorganic cation transmembrane transporter activity"/>
    <property type="evidence" value="ECO:0007669"/>
    <property type="project" value="TreeGrafter"/>
</dbReference>
<dbReference type="PANTHER" id="PTHR21181:SF7">
    <property type="entry name" value="ER MEMBRANE PROTEIN COMPLEX SUBUNIT 5"/>
    <property type="match status" value="1"/>
</dbReference>
<feature type="transmembrane region" description="Helical" evidence="8">
    <location>
        <begin position="47"/>
        <end position="68"/>
    </location>
</feature>
<organism evidence="11 12">
    <name type="scientific">Caenorhabditis japonica</name>
    <dbReference type="NCBI Taxonomy" id="281687"/>
    <lineage>
        <taxon>Eukaryota</taxon>
        <taxon>Metazoa</taxon>
        <taxon>Ecdysozoa</taxon>
        <taxon>Nematoda</taxon>
        <taxon>Chromadorea</taxon>
        <taxon>Rhabditida</taxon>
        <taxon>Rhabditina</taxon>
        <taxon>Rhabditomorpha</taxon>
        <taxon>Rhabditoidea</taxon>
        <taxon>Rhabditidae</taxon>
        <taxon>Peloderinae</taxon>
        <taxon>Caenorhabditis</taxon>
    </lineage>
</organism>
<proteinExistence type="inferred from homology"/>
<evidence type="ECO:0000256" key="5">
    <source>
        <dbReference type="ARBA" id="ARBA00022824"/>
    </source>
</evidence>
<reference evidence="11" key="2">
    <citation type="submission" date="2022-06" db="UniProtKB">
        <authorList>
            <consortium name="EnsemblMetazoa"/>
        </authorList>
    </citation>
    <scope>IDENTIFICATION</scope>
    <source>
        <strain evidence="11">DF5081</strain>
    </source>
</reference>
<evidence type="ECO:0000256" key="3">
    <source>
        <dbReference type="ARBA" id="ARBA00011276"/>
    </source>
</evidence>
<dbReference type="GO" id="GO:0072546">
    <property type="term" value="C:EMC complex"/>
    <property type="evidence" value="ECO:0007669"/>
    <property type="project" value="UniProtKB-UniRule"/>
</dbReference>
<evidence type="ECO:0000256" key="2">
    <source>
        <dbReference type="ARBA" id="ARBA00006109"/>
    </source>
</evidence>
<keyword evidence="12" id="KW-1185">Reference proteome</keyword>
<dbReference type="GO" id="GO:0031901">
    <property type="term" value="C:early endosome membrane"/>
    <property type="evidence" value="ECO:0007669"/>
    <property type="project" value="UniProtKB-SubCell"/>
</dbReference>
<comment type="subcellular location">
    <subcellularLocation>
        <location evidence="1">Endoplasmic reticulum membrane</location>
        <topology evidence="1">Multi-pass membrane protein</topology>
    </subcellularLocation>
    <subcellularLocation>
        <location evidence="8">Golgi apparatus membrane</location>
        <topology evidence="8">Multi-pass membrane protein</topology>
    </subcellularLocation>
    <subcellularLocation>
        <location evidence="8">Early endosome membrane</location>
        <topology evidence="8">Multi-pass membrane protein</topology>
    </subcellularLocation>
</comment>
<comment type="subunit">
    <text evidence="3">Component of the ER membrane protein complex (EMC).</text>
</comment>
<dbReference type="GO" id="GO:0000139">
    <property type="term" value="C:Golgi membrane"/>
    <property type="evidence" value="ECO:0007669"/>
    <property type="project" value="UniProtKB-SubCell"/>
</dbReference>
<dbReference type="PANTHER" id="PTHR21181">
    <property type="match status" value="1"/>
</dbReference>
<evidence type="ECO:0000256" key="7">
    <source>
        <dbReference type="ARBA" id="ARBA00023136"/>
    </source>
</evidence>
<evidence type="ECO:0000256" key="9">
    <source>
        <dbReference type="SAM" id="MobiDB-lite"/>
    </source>
</evidence>
<comment type="function">
    <text evidence="8">Part of the endoplasmic reticulum membrane protein complex (EMC) that enables the energy-independent insertion into endoplasmic reticulum membranes of newly synthesized membrane proteins. May be involved in Mg(2+) transport.</text>
</comment>
<evidence type="ECO:0000256" key="8">
    <source>
        <dbReference type="RuleBase" id="RU367002"/>
    </source>
</evidence>
<keyword evidence="7 8" id="KW-0472">Membrane</keyword>
<dbReference type="GO" id="GO:0005886">
    <property type="term" value="C:plasma membrane"/>
    <property type="evidence" value="ECO:0007669"/>
    <property type="project" value="TreeGrafter"/>
</dbReference>
<dbReference type="EnsemblMetazoa" id="CJA10002.1">
    <property type="protein sequence ID" value="CJA10002.1"/>
    <property type="gene ID" value="WBGene00129206"/>
</dbReference>
<accession>A0A8R1HY03</accession>
<keyword evidence="8" id="KW-0460">Magnesium</keyword>
<evidence type="ECO:0000256" key="10">
    <source>
        <dbReference type="SAM" id="SignalP"/>
    </source>
</evidence>
<dbReference type="AlphaFoldDB" id="A0A8R1HY03"/>
<keyword evidence="8" id="KW-0333">Golgi apparatus</keyword>
<feature type="region of interest" description="Disordered" evidence="9">
    <location>
        <begin position="111"/>
        <end position="142"/>
    </location>
</feature>
<reference evidence="12" key="1">
    <citation type="submission" date="2010-08" db="EMBL/GenBank/DDBJ databases">
        <authorList>
            <consortium name="Caenorhabditis japonica Sequencing Consortium"/>
            <person name="Wilson R.K."/>
        </authorList>
    </citation>
    <scope>NUCLEOTIDE SEQUENCE [LARGE SCALE GENOMIC DNA]</scope>
    <source>
        <strain evidence="12">DF5081</strain>
    </source>
</reference>
<comment type="caution">
    <text evidence="8">Lacks conserved residue(s) required for the propagation of feature annotation.</text>
</comment>
<evidence type="ECO:0000256" key="1">
    <source>
        <dbReference type="ARBA" id="ARBA00004477"/>
    </source>
</evidence>
<evidence type="ECO:0000256" key="6">
    <source>
        <dbReference type="ARBA" id="ARBA00022989"/>
    </source>
</evidence>
<evidence type="ECO:0000256" key="4">
    <source>
        <dbReference type="ARBA" id="ARBA00022692"/>
    </source>
</evidence>
<keyword evidence="8" id="KW-0813">Transport</keyword>
<keyword evidence="6 8" id="KW-1133">Transmembrane helix</keyword>
<sequence length="142" mass="15962">MASTIYRLITIVSLLSLLHCAYSAAQHRFYLRLTEQPFVNLPADVVAQTVISLIALIYGTSFLANPFLYIKQDQHPERTCDEALNCPSFITFDNRTKAMSPEFSMLRALKQQQRSQENVSRGTHSGRVSEAVAPSETVDSHE</sequence>
<comment type="similarity">
    <text evidence="2 8">Belongs to the membrane magnesium transporter (TC 1.A.67) family.</text>
</comment>
<dbReference type="OMA" id="CYGIVHL"/>
<name>A0A8R1HY03_CAEJA</name>
<dbReference type="InterPro" id="IPR018937">
    <property type="entry name" value="MMgT"/>
</dbReference>
<dbReference type="Proteomes" id="UP000005237">
    <property type="component" value="Unassembled WGS sequence"/>
</dbReference>